<feature type="non-terminal residue" evidence="3">
    <location>
        <position position="1"/>
    </location>
</feature>
<dbReference type="GO" id="GO:0016020">
    <property type="term" value="C:membrane"/>
    <property type="evidence" value="ECO:0007669"/>
    <property type="project" value="InterPro"/>
</dbReference>
<feature type="transmembrane region" description="Helical" evidence="1">
    <location>
        <begin position="52"/>
        <end position="73"/>
    </location>
</feature>
<proteinExistence type="predicted"/>
<feature type="transmembrane region" description="Helical" evidence="1">
    <location>
        <begin position="223"/>
        <end position="241"/>
    </location>
</feature>
<dbReference type="EMBL" id="DS469652">
    <property type="protein sequence ID" value="EDO37194.1"/>
    <property type="molecule type" value="Genomic_DNA"/>
</dbReference>
<dbReference type="eggNOG" id="KOG1134">
    <property type="taxonomic scope" value="Eukaryota"/>
</dbReference>
<name>A7SGI4_NEMVE</name>
<keyword evidence="4" id="KW-1185">Reference proteome</keyword>
<dbReference type="PANTHER" id="PTHR13018:SF5">
    <property type="entry name" value="RE44586P"/>
    <property type="match status" value="1"/>
</dbReference>
<keyword evidence="1" id="KW-0472">Membrane</keyword>
<feature type="transmembrane region" description="Helical" evidence="1">
    <location>
        <begin position="132"/>
        <end position="154"/>
    </location>
</feature>
<dbReference type="PANTHER" id="PTHR13018">
    <property type="entry name" value="PROBABLE MEMBRANE PROTEIN DUF221-RELATED"/>
    <property type="match status" value="1"/>
</dbReference>
<accession>A7SGI4</accession>
<keyword evidence="1" id="KW-1133">Transmembrane helix</keyword>
<dbReference type="GO" id="GO:0005227">
    <property type="term" value="F:calcium-activated cation channel activity"/>
    <property type="evidence" value="ECO:0007669"/>
    <property type="project" value="InterPro"/>
</dbReference>
<evidence type="ECO:0000313" key="3">
    <source>
        <dbReference type="EMBL" id="EDO37194.1"/>
    </source>
</evidence>
<dbReference type="PhylomeDB" id="A7SGI4"/>
<protein>
    <recommendedName>
        <fullName evidence="2">CSC1/OSCA1-like 7TM region domain-containing protein</fullName>
    </recommendedName>
</protein>
<dbReference type="HOGENOM" id="CLU_1047980_0_0_1"/>
<sequence>RQLRTVLVWLFLFFLVFFWTIPTSFVSSLIALDNLRKLVPFLVDKYPSFVRLFIKGFLSSIALWLFYLILPWLVRLLTTLEGVRSKSEVDELVLGRLFVFKAVNQFLFLSLAGSALNKLREMIDAPKEIPDFLATTLPSQSTFFISLIMLYALPFYSLELLQLFPLILWPFAKCSQRTPREEKESWRPSSLPYDQMYSDHLLMFMVGLSYSVLAPLISPFVVMYFGFGCVVWTYQVLCVYIPTHSTGGKLWPVIFNRLVFQCHCTL</sequence>
<reference evidence="3 4" key="1">
    <citation type="journal article" date="2007" name="Science">
        <title>Sea anemone genome reveals ancestral eumetazoan gene repertoire and genomic organization.</title>
        <authorList>
            <person name="Putnam N.H."/>
            <person name="Srivastava M."/>
            <person name="Hellsten U."/>
            <person name="Dirks B."/>
            <person name="Chapman J."/>
            <person name="Salamov A."/>
            <person name="Terry A."/>
            <person name="Shapiro H."/>
            <person name="Lindquist E."/>
            <person name="Kapitonov V.V."/>
            <person name="Jurka J."/>
            <person name="Genikhovich G."/>
            <person name="Grigoriev I.V."/>
            <person name="Lucas S.M."/>
            <person name="Steele R.E."/>
            <person name="Finnerty J.R."/>
            <person name="Technau U."/>
            <person name="Martindale M.Q."/>
            <person name="Rokhsar D.S."/>
        </authorList>
    </citation>
    <scope>NUCLEOTIDE SEQUENCE [LARGE SCALE GENOMIC DNA]</scope>
    <source>
        <strain evidence="4">CH2 X CH6</strain>
    </source>
</reference>
<feature type="transmembrane region" description="Helical" evidence="1">
    <location>
        <begin position="6"/>
        <end position="32"/>
    </location>
</feature>
<dbReference type="InParanoid" id="A7SGI4"/>
<dbReference type="InterPro" id="IPR003864">
    <property type="entry name" value="CSC1/OSCA1-like_7TM"/>
</dbReference>
<keyword evidence="1" id="KW-0812">Transmembrane</keyword>
<dbReference type="InterPro" id="IPR045122">
    <property type="entry name" value="Csc1-like"/>
</dbReference>
<dbReference type="AlphaFoldDB" id="A7SGI4"/>
<dbReference type="Pfam" id="PF02714">
    <property type="entry name" value="RSN1_7TM"/>
    <property type="match status" value="1"/>
</dbReference>
<evidence type="ECO:0000313" key="4">
    <source>
        <dbReference type="Proteomes" id="UP000001593"/>
    </source>
</evidence>
<feature type="domain" description="CSC1/OSCA1-like 7TM region" evidence="2">
    <location>
        <begin position="4"/>
        <end position="262"/>
    </location>
</feature>
<gene>
    <name evidence="3" type="ORF">NEMVEDRAFT_v1g117404</name>
</gene>
<evidence type="ECO:0000256" key="1">
    <source>
        <dbReference type="SAM" id="Phobius"/>
    </source>
</evidence>
<dbReference type="Proteomes" id="UP000001593">
    <property type="component" value="Unassembled WGS sequence"/>
</dbReference>
<organism evidence="3 4">
    <name type="scientific">Nematostella vectensis</name>
    <name type="common">Starlet sea anemone</name>
    <dbReference type="NCBI Taxonomy" id="45351"/>
    <lineage>
        <taxon>Eukaryota</taxon>
        <taxon>Metazoa</taxon>
        <taxon>Cnidaria</taxon>
        <taxon>Anthozoa</taxon>
        <taxon>Hexacorallia</taxon>
        <taxon>Actiniaria</taxon>
        <taxon>Edwardsiidae</taxon>
        <taxon>Nematostella</taxon>
    </lineage>
</organism>
<evidence type="ECO:0000259" key="2">
    <source>
        <dbReference type="Pfam" id="PF02714"/>
    </source>
</evidence>